<dbReference type="GO" id="GO:0005576">
    <property type="term" value="C:extracellular region"/>
    <property type="evidence" value="ECO:0007669"/>
    <property type="project" value="TreeGrafter"/>
</dbReference>
<keyword evidence="3 4" id="KW-0326">Glycosidase</keyword>
<dbReference type="Proteomes" id="UP000054248">
    <property type="component" value="Unassembled WGS sequence"/>
</dbReference>
<evidence type="ECO:0000313" key="8">
    <source>
        <dbReference type="EMBL" id="KIO27094.1"/>
    </source>
</evidence>
<evidence type="ECO:0000259" key="7">
    <source>
        <dbReference type="Pfam" id="PF00150"/>
    </source>
</evidence>
<dbReference type="Pfam" id="PF00150">
    <property type="entry name" value="Cellulase"/>
    <property type="match status" value="1"/>
</dbReference>
<dbReference type="PANTHER" id="PTHR31297">
    <property type="entry name" value="GLUCAN ENDO-1,6-BETA-GLUCOSIDASE B"/>
    <property type="match status" value="1"/>
</dbReference>
<dbReference type="InterPro" id="IPR017853">
    <property type="entry name" value="GH"/>
</dbReference>
<dbReference type="EMBL" id="KN823014">
    <property type="protein sequence ID" value="KIO27094.1"/>
    <property type="molecule type" value="Genomic_DNA"/>
</dbReference>
<evidence type="ECO:0000256" key="2">
    <source>
        <dbReference type="ARBA" id="ARBA00022801"/>
    </source>
</evidence>
<keyword evidence="6" id="KW-0732">Signal</keyword>
<dbReference type="HOGENOM" id="CLU_004624_8_0_1"/>
<evidence type="ECO:0000256" key="4">
    <source>
        <dbReference type="RuleBase" id="RU361153"/>
    </source>
</evidence>
<comment type="similarity">
    <text evidence="1 4">Belongs to the glycosyl hydrolase 5 (cellulase A) family.</text>
</comment>
<evidence type="ECO:0000256" key="5">
    <source>
        <dbReference type="SAM" id="MobiDB-lite"/>
    </source>
</evidence>
<dbReference type="InterPro" id="IPR050386">
    <property type="entry name" value="Glycosyl_hydrolase_5"/>
</dbReference>
<dbReference type="GO" id="GO:0009251">
    <property type="term" value="P:glucan catabolic process"/>
    <property type="evidence" value="ECO:0007669"/>
    <property type="project" value="TreeGrafter"/>
</dbReference>
<feature type="compositionally biased region" description="Basic residues" evidence="5">
    <location>
        <begin position="510"/>
        <end position="525"/>
    </location>
</feature>
<evidence type="ECO:0000256" key="3">
    <source>
        <dbReference type="ARBA" id="ARBA00023295"/>
    </source>
</evidence>
<dbReference type="PANTHER" id="PTHR31297:SF43">
    <property type="entry name" value="GLUCAN 1,3-BETA-GLUCOSIDASE 3"/>
    <property type="match status" value="1"/>
</dbReference>
<protein>
    <submittedName>
        <fullName evidence="8">Glycoside hydrolase family 5 protein</fullName>
    </submittedName>
</protein>
<evidence type="ECO:0000313" key="9">
    <source>
        <dbReference type="Proteomes" id="UP000054248"/>
    </source>
</evidence>
<dbReference type="OrthoDB" id="1887033at2759"/>
<feature type="chain" id="PRO_5002177490" evidence="6">
    <location>
        <begin position="17"/>
        <end position="603"/>
    </location>
</feature>
<dbReference type="AlphaFoldDB" id="A0A0C3QKU0"/>
<proteinExistence type="inferred from homology"/>
<dbReference type="STRING" id="1051891.A0A0C3QKU0"/>
<reference evidence="9" key="2">
    <citation type="submission" date="2015-01" db="EMBL/GenBank/DDBJ databases">
        <title>Evolutionary Origins and Diversification of the Mycorrhizal Mutualists.</title>
        <authorList>
            <consortium name="DOE Joint Genome Institute"/>
            <consortium name="Mycorrhizal Genomics Consortium"/>
            <person name="Kohler A."/>
            <person name="Kuo A."/>
            <person name="Nagy L.G."/>
            <person name="Floudas D."/>
            <person name="Copeland A."/>
            <person name="Barry K.W."/>
            <person name="Cichocki N."/>
            <person name="Veneault-Fourrey C."/>
            <person name="LaButti K."/>
            <person name="Lindquist E.A."/>
            <person name="Lipzen A."/>
            <person name="Lundell T."/>
            <person name="Morin E."/>
            <person name="Murat C."/>
            <person name="Riley R."/>
            <person name="Ohm R."/>
            <person name="Sun H."/>
            <person name="Tunlid A."/>
            <person name="Henrissat B."/>
            <person name="Grigoriev I.V."/>
            <person name="Hibbett D.S."/>
            <person name="Martin F."/>
        </authorList>
    </citation>
    <scope>NUCLEOTIDE SEQUENCE [LARGE SCALE GENOMIC DNA]</scope>
    <source>
        <strain evidence="9">MUT 4182</strain>
    </source>
</reference>
<keyword evidence="2 4" id="KW-0378">Hydrolase</keyword>
<dbReference type="SUPFAM" id="SSF51445">
    <property type="entry name" value="(Trans)glycosidases"/>
    <property type="match status" value="1"/>
</dbReference>
<dbReference type="Gene3D" id="3.20.20.80">
    <property type="entry name" value="Glycosidases"/>
    <property type="match status" value="1"/>
</dbReference>
<sequence length="603" mass="65301">MQAVYIVILFFSIVQALSIPAVGPSASLLAIARRSGPSKVAALDTRACKIPDYNPGPVSVSLPDFDPEKAQVYRYRKQQSVNLGSWFVHEAWMVPSVFTCAAGKQDSEIDLASGWEGVENAKKVLEKHWDTFITEDDFKYLAKIGINTVRLPLGFWSLGTNFTKGSVFEKYGDAYENSWPRVLRAVQWAGEQGIGVLADLHGAYGSQNGQSHSGISDGKTNLFSNQKDQDMTINALVWMTQQLVKVTNVVGIQILNEPQNEDNLPDFYNSAIEAMRKVDGAGSFPLYLHDGFNIDQYSKWVGDRDDFSVVDHHSYFVYTDSDTSKPVPSLTSMIKSDISSSISSNAKIARGNLVTDEWGCALAESSTQGVSNLDSATQAYCQGQETVYRNAGAGYAFWSYMMDGCKAGDGNGWCFKGSVANILPKTFFSYEAQTEPVDGISVDGTTNSTASSSSSSNDDTNSDDNAASSTSSSSSSSTSAAANNQGSNSSGQSCKASKKKRTTSSSTSNARRRHHPRNPAPHPHRSSPQPPSKRASDSSKGYEDGLAAAKKFAKMGGSKLGFTLQFIKDTAGDKATDSYIEDFVNGVKDGEGQVDKALRRRRK</sequence>
<evidence type="ECO:0000256" key="6">
    <source>
        <dbReference type="SAM" id="SignalP"/>
    </source>
</evidence>
<dbReference type="GO" id="GO:0009986">
    <property type="term" value="C:cell surface"/>
    <property type="evidence" value="ECO:0007669"/>
    <property type="project" value="TreeGrafter"/>
</dbReference>
<organism evidence="8 9">
    <name type="scientific">Tulasnella calospora MUT 4182</name>
    <dbReference type="NCBI Taxonomy" id="1051891"/>
    <lineage>
        <taxon>Eukaryota</taxon>
        <taxon>Fungi</taxon>
        <taxon>Dikarya</taxon>
        <taxon>Basidiomycota</taxon>
        <taxon>Agaricomycotina</taxon>
        <taxon>Agaricomycetes</taxon>
        <taxon>Cantharellales</taxon>
        <taxon>Tulasnellaceae</taxon>
        <taxon>Tulasnella</taxon>
    </lineage>
</organism>
<feature type="region of interest" description="Disordered" evidence="5">
    <location>
        <begin position="438"/>
        <end position="542"/>
    </location>
</feature>
<feature type="domain" description="Glycoside hydrolase family 5" evidence="7">
    <location>
        <begin position="125"/>
        <end position="400"/>
    </location>
</feature>
<evidence type="ECO:0000256" key="1">
    <source>
        <dbReference type="ARBA" id="ARBA00005641"/>
    </source>
</evidence>
<dbReference type="GO" id="GO:0046557">
    <property type="term" value="F:glucan endo-1,6-beta-glucosidase activity"/>
    <property type="evidence" value="ECO:0007669"/>
    <property type="project" value="TreeGrafter"/>
</dbReference>
<reference evidence="8 9" key="1">
    <citation type="submission" date="2014-04" db="EMBL/GenBank/DDBJ databases">
        <authorList>
            <consortium name="DOE Joint Genome Institute"/>
            <person name="Kuo A."/>
            <person name="Girlanda M."/>
            <person name="Perotto S."/>
            <person name="Kohler A."/>
            <person name="Nagy L.G."/>
            <person name="Floudas D."/>
            <person name="Copeland A."/>
            <person name="Barry K.W."/>
            <person name="Cichocki N."/>
            <person name="Veneault-Fourrey C."/>
            <person name="LaButti K."/>
            <person name="Lindquist E.A."/>
            <person name="Lipzen A."/>
            <person name="Lundell T."/>
            <person name="Morin E."/>
            <person name="Murat C."/>
            <person name="Sun H."/>
            <person name="Tunlid A."/>
            <person name="Henrissat B."/>
            <person name="Grigoriev I.V."/>
            <person name="Hibbett D.S."/>
            <person name="Martin F."/>
            <person name="Nordberg H.P."/>
            <person name="Cantor M.N."/>
            <person name="Hua S.X."/>
        </authorList>
    </citation>
    <scope>NUCLEOTIDE SEQUENCE [LARGE SCALE GENOMIC DNA]</scope>
    <source>
        <strain evidence="8 9">MUT 4182</strain>
    </source>
</reference>
<accession>A0A0C3QKU0</accession>
<feature type="compositionally biased region" description="Low complexity" evidence="5">
    <location>
        <begin position="443"/>
        <end position="495"/>
    </location>
</feature>
<dbReference type="InterPro" id="IPR001547">
    <property type="entry name" value="Glyco_hydro_5"/>
</dbReference>
<feature type="signal peptide" evidence="6">
    <location>
        <begin position="1"/>
        <end position="16"/>
    </location>
</feature>
<name>A0A0C3QKU0_9AGAM</name>
<gene>
    <name evidence="8" type="ORF">M407DRAFT_233548</name>
</gene>
<keyword evidence="9" id="KW-1185">Reference proteome</keyword>